<dbReference type="InterPro" id="IPR029058">
    <property type="entry name" value="AB_hydrolase_fold"/>
</dbReference>
<feature type="domain" description="Dipeptidylpeptidase IV N-terminal" evidence="2">
    <location>
        <begin position="70"/>
        <end position="387"/>
    </location>
</feature>
<gene>
    <name evidence="3" type="ORF">GCM10023091_33760</name>
</gene>
<reference evidence="4" key="1">
    <citation type="journal article" date="2019" name="Int. J. Syst. Evol. Microbiol.">
        <title>The Global Catalogue of Microorganisms (GCM) 10K type strain sequencing project: providing services to taxonomists for standard genome sequencing and annotation.</title>
        <authorList>
            <consortium name="The Broad Institute Genomics Platform"/>
            <consortium name="The Broad Institute Genome Sequencing Center for Infectious Disease"/>
            <person name="Wu L."/>
            <person name="Ma J."/>
        </authorList>
    </citation>
    <scope>NUCLEOTIDE SEQUENCE [LARGE SCALE GENOMIC DNA]</scope>
    <source>
        <strain evidence="4">JCM 31920</strain>
    </source>
</reference>
<dbReference type="EMBL" id="BAABEY010000031">
    <property type="protein sequence ID" value="GAA4444101.1"/>
    <property type="molecule type" value="Genomic_DNA"/>
</dbReference>
<dbReference type="PANTHER" id="PTHR11731:SF193">
    <property type="entry name" value="DIPEPTIDYL PEPTIDASE 9"/>
    <property type="match status" value="1"/>
</dbReference>
<comment type="caution">
    <text evidence="3">The sequence shown here is derived from an EMBL/GenBank/DDBJ whole genome shotgun (WGS) entry which is preliminary data.</text>
</comment>
<evidence type="ECO:0000313" key="3">
    <source>
        <dbReference type="EMBL" id="GAA4444101.1"/>
    </source>
</evidence>
<proteinExistence type="predicted"/>
<feature type="domain" description="Peptidase S9 prolyl oligopeptidase catalytic" evidence="1">
    <location>
        <begin position="473"/>
        <end position="667"/>
    </location>
</feature>
<dbReference type="Pfam" id="PF00326">
    <property type="entry name" value="Peptidase_S9"/>
    <property type="match status" value="1"/>
</dbReference>
<dbReference type="SUPFAM" id="SSF53474">
    <property type="entry name" value="alpha/beta-Hydrolases"/>
    <property type="match status" value="1"/>
</dbReference>
<dbReference type="PANTHER" id="PTHR11731">
    <property type="entry name" value="PROTEASE FAMILY S9B,C DIPEPTIDYL-PEPTIDASE IV-RELATED"/>
    <property type="match status" value="1"/>
</dbReference>
<name>A0ABP8M685_9BACT</name>
<dbReference type="InterPro" id="IPR050278">
    <property type="entry name" value="Serine_Prot_S9B/DPPIV"/>
</dbReference>
<organism evidence="3 4">
    <name type="scientific">Ravibacter arvi</name>
    <dbReference type="NCBI Taxonomy" id="2051041"/>
    <lineage>
        <taxon>Bacteria</taxon>
        <taxon>Pseudomonadati</taxon>
        <taxon>Bacteroidota</taxon>
        <taxon>Cytophagia</taxon>
        <taxon>Cytophagales</taxon>
        <taxon>Spirosomataceae</taxon>
        <taxon>Ravibacter</taxon>
    </lineage>
</organism>
<dbReference type="SUPFAM" id="SSF82171">
    <property type="entry name" value="DPP6 N-terminal domain-like"/>
    <property type="match status" value="1"/>
</dbReference>
<dbReference type="InterPro" id="IPR002469">
    <property type="entry name" value="Peptidase_S9B_N"/>
</dbReference>
<dbReference type="Proteomes" id="UP001501508">
    <property type="component" value="Unassembled WGS sequence"/>
</dbReference>
<dbReference type="Pfam" id="PF00930">
    <property type="entry name" value="DPPIV_N"/>
    <property type="match status" value="1"/>
</dbReference>
<keyword evidence="4" id="KW-1185">Reference proteome</keyword>
<dbReference type="InterPro" id="IPR001375">
    <property type="entry name" value="Peptidase_S9_cat"/>
</dbReference>
<evidence type="ECO:0000313" key="4">
    <source>
        <dbReference type="Proteomes" id="UP001501508"/>
    </source>
</evidence>
<dbReference type="Gene3D" id="3.40.50.1820">
    <property type="entry name" value="alpha/beta hydrolase"/>
    <property type="match status" value="1"/>
</dbReference>
<accession>A0ABP8M685</accession>
<evidence type="ECO:0000259" key="2">
    <source>
        <dbReference type="Pfam" id="PF00930"/>
    </source>
</evidence>
<dbReference type="Gene3D" id="2.140.10.30">
    <property type="entry name" value="Dipeptidylpeptidase IV, N-terminal domain"/>
    <property type="match status" value="1"/>
</dbReference>
<sequence length="678" mass="77515">MKGRVPDRFYQAAPMASWSGPETVKLWDGKRSSVLHLPSGKTTTDTADAPTSKSLRIRNNDLYLVSSTGEIQLTNDSLVEQNPLFSPDSSFIAYTKGNNLYTYNLKEKQERKLTSDGTATTLNGYATWLYWEEIFGRPTKFRAYWWSPDSKTIAYMRFDESRAPMFPLYSSAGQHGHIEETRYPKAGDPNPTAKLGFIAASGGSTTWADFPETEDQYFGWPQWLSDGSGVILQWINRGNDHLKIFRINPKNGSKSQIYEEQQKTWISIDESQERLHIMEPTREMVVVSDQTGWKQLYLYSLDGRLKNKITDGKFTVTELYGVDSKTRTVYFQARGIENSARFDLYRVGLDGKNLKRLTFGTFNHRDIQPAPGLQYFITTYSNLNTPPQTAVIDNQGKIVKELGNTRGDQFDRYRLAKTELIRVKSDDGLYELPMVITYPENFREGVRYPVLISIYGGPNAGTVFDQWNWNPARQWLAEEGLVQVAFDHRASGHFGKEGQNYMYRNLGEWEIKDYSAMARYLISKGIADPERIGITGFSYGGYMSCLALTKGADVFTHGMAGGSVTDWKYYDSAYTERFMDTPADNPEGYKTSSVLNYVDRYKGVLQIVHGTMDDNVHMQNSIQLISDLQDRKKDFEFMLYPEGRHGFSGNHGLHFQNLKNEFIYKHLLRKEMPAALRK</sequence>
<protein>
    <submittedName>
        <fullName evidence="3">S9 family peptidase</fullName>
    </submittedName>
</protein>
<evidence type="ECO:0000259" key="1">
    <source>
        <dbReference type="Pfam" id="PF00326"/>
    </source>
</evidence>